<feature type="compositionally biased region" description="Basic and acidic residues" evidence="3">
    <location>
        <begin position="458"/>
        <end position="467"/>
    </location>
</feature>
<evidence type="ECO:0000259" key="6">
    <source>
        <dbReference type="PROSITE" id="PS51184"/>
    </source>
</evidence>
<feature type="compositionally biased region" description="Polar residues" evidence="3">
    <location>
        <begin position="305"/>
        <end position="317"/>
    </location>
</feature>
<feature type="compositionally biased region" description="Basic and acidic residues" evidence="3">
    <location>
        <begin position="719"/>
        <end position="737"/>
    </location>
</feature>
<feature type="region of interest" description="Disordered" evidence="3">
    <location>
        <begin position="3113"/>
        <end position="3151"/>
    </location>
</feature>
<feature type="region of interest" description="Disordered" evidence="3">
    <location>
        <begin position="496"/>
        <end position="569"/>
    </location>
</feature>
<feature type="compositionally biased region" description="Low complexity" evidence="3">
    <location>
        <begin position="1984"/>
        <end position="2003"/>
    </location>
</feature>
<keyword evidence="8" id="KW-1185">Reference proteome</keyword>
<dbReference type="PROSITE" id="PS51183">
    <property type="entry name" value="JMJN"/>
    <property type="match status" value="1"/>
</dbReference>
<feature type="compositionally biased region" description="Polar residues" evidence="3">
    <location>
        <begin position="1288"/>
        <end position="1297"/>
    </location>
</feature>
<protein>
    <submittedName>
        <fullName evidence="7">Protein Jumonji</fullName>
    </submittedName>
</protein>
<proteinExistence type="predicted"/>
<feature type="compositionally biased region" description="Low complexity" evidence="3">
    <location>
        <begin position="196"/>
        <end position="208"/>
    </location>
</feature>
<feature type="region of interest" description="Disordered" evidence="3">
    <location>
        <begin position="128"/>
        <end position="172"/>
    </location>
</feature>
<feature type="region of interest" description="Disordered" evidence="3">
    <location>
        <begin position="1"/>
        <end position="37"/>
    </location>
</feature>
<sequence>MEAAKFKTMVSSRSDTKRRRRDTSPIDTNPKRTKVHAQRKFAQGVSSLSNLLQLTPVKEKSEKPHNASSGNLANGLKPGESLANICDVVTAGKRVPPARGAKKPSIEDMITFLCYRGTTALPSHLVHLNKAPSPEPASHSPQGSSENPRSRLVDKSKESEKGTKKPLKSAASSALKAVNAAQALKRKYQEQRIKKTSVSTLTSKVKSTPILRTTRSSAGAVNISPKTLQKKVGTKRVDTVPSSKRKDHAHKENSKSANALSHLSILSSATFRTPLGKQSGSSSAVVVTPSSGNRGGLRSGKVATESVSRSSVRNLGTNVPLKTKKKGGNSSLEGVSPQSKKLATSLSDFSSEDDQPLVKKPKPLVQVKKLIKKSIANIGRKMKLEPRRSQRGLSASPASPITSSRLLGLVHGQSNVSILNNHASGAVDDESKQKTGGKKFSAASPCKDFNGLTVKSQSNDHDKREIHTSSSSTPGRMKKGYVMELVCDNTGVTDSRALETRSRRGSRDIRDMSVEDKPGCVQENVKMSVESKKKEAARVSEQSKLKPSTIGAASKSANTKALPSTPKSQLELSLSAVLKSPPDLRIPSSIKRPLTAVGITNPMAIAAAAAVVCKSSSSKLEENAKAKVSLQCKDNKDKKDTRKRETPSGNLKSLKSKSCKEEGRTPTEQSKSKEDFDSKDLDSSKMGKQAKMKSIGTIKKKSDDTSDEDTKPIINISSKDSKLSKVKGEVKEEDAKITRTSRKSGVKVVSEEDESSITANVTGKRSSDEEESKPSRARRSNIRVSKKAILSDEEGNSMESCKNSEKTDAKAALQLRKKNPNPESDQDQKKKHNTRHGKIQSSEDEISVKRHKKDKKKISQPSKPESSENDKSDEDNISDDINPSTSKPSTRSTAKCKAQDKKLSRSTRSGKKFDNSEENSVVGKGKVRSKAEVFSTEEESDSETFISPTIPKTRSRAVRKSHNKRGASTDSSDEESNEKVSTRGRRSLKKIVTVASNSTSNESSSNSSLEDDDLIGDQLCQKTRSKKSDSKFLSKKSIRKISSTEDTAQSSDRDGKRKKDVEVGSGSNSRGRQSRSPRRSSRRSTSIKNNDSKSVSSTADASSSDSSPSQNRRVLRKRRGFFSFAEVDPPSDSEEDVIAATKASLEMIKLQQSSDSAGDAKNDIPEQAPVLKSSEADTSGSKQEKKSLQEIVKCTKKTKPEISHTRKVLSKKRIKPVSEVQSDLNDELEKTLLSINLSPKMPSVSEKSLPDNAFDSDRSSAPEPMDSSQPILTPVSFCPEVPVAPSQKPRTSASTKSAVMDSSPSIIPSTSSALAIPVSTTSSTSSTVVSGSLVALTTVSQIPSTTMTKCSLNLGATLVSSSGSSLTVNPVPTAQMPSVAAPSGSSSNLATNSNIGAKITKLVKTSSVLMPTSLSTSSVGCSPTFSSAPILVKGSSVSCNVLPIPPSGSLSTTASSSALGLPSTVFSASGQLLTQVPSALSTAVSASMTSSVTTPLPASLALPISSPITLSTQLGIPMQTSGNLPISVPMSGTMTVPLQVGSLSSGTSAAPFLLPVQSALTPMLTQGQTIIKKDSGTLAGMTNSVGNAPLMVGMNPLVVNSNRGTIFLSTGSTMTMTSSQQQMVPGPIMPSLLSLRLPDKPQQTIMASSPLYVPLAFGNTGIIQTQGQVQPQIQALAGVSTITAMATNMQNSMATNMPNPMATNLCSSMASNLQTAIPAGIQNTISTNVQNSIVTNIQSASASNSLATNIQNSSSLPSAMTLTQAQGTGTGTKRQLVLANKNGTVSKLILSVGEDGSHVLAAASPNAVSSSEGQTLMSVMQPVQSLKPSGLQVTTTSSNQTLQAMPTVSLKQTSSFPSKSTSVSKGLQSSVSVTAASQPMKQATSSSLNTTMTYSSLAAPGSTVSGNTSPISPAPLPSKALHSTLLSKAPIAAVSSAGAAVTSIVPSPSNVTCMSVTSTASLEASTVRSGSSYLHMVSSSSSLNPVPPSVMSSGSKTSSETSKANTVNTVACGRPLSSPIKTDLKQGSLASIRSSTSLPISSVVKSQEKLPAPNMSKISSKLVPAVCSSSSSNKPLMSVKSSIHPETKAAGAGSPARNVVPASDLSTSSPSTTMVTNPTLTSRIPSAPAALAALKTSGIPASTRAIAKTGSSRKPYSTAASYAAAKTSDSGEISVPSTSPAPAGSGQLPSPIAKVTNSQIHGKLTSPSKETASKLNMSLSSHISEGSLSTPASTPDVKRKGTEVELASTHRTLAMLSTAFQGLEKKRDISVKKVSHAVESSCPSDKLMSKLNVEKSGLDSLAEAATSLAKRSSDGTSCDKRIPEHSLWANPAQILGKETLRVPGLPITANVGTNLPTKNELAKMKSGAVLADAIEKHSLIDVEKLCKGRGSSPGGDCEKPTVSGLLSGSTAETPCQKVQKWLEDGSNLEVEHKHNCHLLSNGTNCTCDGIEEDISNLNSLADVCVSMERINSPSKEQKMAKPSNKIASEKKKKNEGPSESILSSPSKSSLPIDSDQMKVTWRNAFGVKSPSKGNKIVTSCQSKRPTLNDELKKSQMSSEKVGPSGGDCNFPTVLFGQNHGKQSKKKGEGTVVTDEISHETKLTQRKSLLGRASDPSTNLKLDNTAFSAVNESSVYAFEAETDTPAVSQPFRRMSKTLSRSDEEDSTSVGSITHPLTVHVSKDPVYVPVQEEADENISSSELLRDVPSEKSCNASSDSQNDDDVYYIPLGGEEGHDGNVRAVAVRLGKKGPNNHVVMIKMEATTHQHSGQQSSTHSAITADKFLDLKNTVKNSSNKTKLPLEKNKRESQSSLTDSSGEDTLSLNLMPLLSSSSKDSKELKCSMSPASSRNKSPISDIASQSNSKTKSRLNRQSSIDSDVSEKAKSSRRGSKAKSTSSCASPAPSLPSTSSTSSGPSRPSQKSNRSYNGPVPGNISEAPVFHPTEKEFQDPYAYIEKIRPIAEKYGLCRIVAPNSFKPDCNVEDDIRFTADNQYVHKMMDRWGPNAKEMRAIVKYIAQHNIHLKHPPLVGGMELDLPRLYTTVQNFGGLMEVMDKKRWVKVAETMRIPKSAQDRASKLDEVYCKCLLPYETLKTGERDNLFEMVEVEWEMRKERRDKRLNASASSPDEPAGSHDEDDEDDDDEDSDADEEDECIVKGRSMPLTTFYRTARNTTHMWFKGNSPSASEVEHEFWRHVRDRNFHICVNAGSVDCSDPPYGFPTRNSPFAKHPWNLKVFSSSNGSVLRSLGSIIGVTVPTLHFGMVFTTCCWYRDPHGLPWIEYLHTGAKKIWYGIPEHGSEKFRSAMQEVAPHYVRKKALWLASDTAMIPPNMLTERKVPLCRTVQEPGQFIVVFPRAHTSSVATGYIVSESVSFAPPSWLLSAMESFREMQNCNEPPLFSLDKLIFAIAEDPRSSLNVLNTILSSVMEILEREITSQQELKKKGITSIERMEKSKKKAGGKKSKIPKEPGDGETLECEVCSTILFLSMVVNKEDQSRYCLAHASTFVDQEKLSPSQCKLLYTYTQNELHEFCQNLLDRIEAKSGRKGNNASGSISDSGSSASTSTRN</sequence>
<dbReference type="PROSITE" id="PS51011">
    <property type="entry name" value="ARID"/>
    <property type="match status" value="1"/>
</dbReference>
<accession>A0AAE1H1G2</accession>
<dbReference type="PROSITE" id="PS51184">
    <property type="entry name" value="JMJC"/>
    <property type="match status" value="1"/>
</dbReference>
<feature type="compositionally biased region" description="Basic and acidic residues" evidence="3">
    <location>
        <begin position="633"/>
        <end position="646"/>
    </location>
</feature>
<feature type="compositionally biased region" description="Low complexity" evidence="3">
    <location>
        <begin position="2788"/>
        <end position="2797"/>
    </location>
</feature>
<feature type="region of interest" description="Disordered" evidence="3">
    <location>
        <begin position="624"/>
        <end position="1114"/>
    </location>
</feature>
<feature type="compositionally biased region" description="Low complexity" evidence="3">
    <location>
        <begin position="2820"/>
        <end position="2832"/>
    </location>
</feature>
<feature type="region of interest" description="Disordered" evidence="3">
    <location>
        <begin position="379"/>
        <end position="401"/>
    </location>
</feature>
<dbReference type="GO" id="GO:0010468">
    <property type="term" value="P:regulation of gene expression"/>
    <property type="evidence" value="ECO:0007669"/>
    <property type="project" value="TreeGrafter"/>
</dbReference>
<dbReference type="InterPro" id="IPR036431">
    <property type="entry name" value="ARID_dom_sf"/>
</dbReference>
<dbReference type="CDD" id="cd16870">
    <property type="entry name" value="ARID_JARD2"/>
    <property type="match status" value="1"/>
</dbReference>
<feature type="domain" description="JmjN" evidence="5">
    <location>
        <begin position="2936"/>
        <end position="2977"/>
    </location>
</feature>
<feature type="region of interest" description="Disordered" evidence="3">
    <location>
        <begin position="1240"/>
        <end position="1268"/>
    </location>
</feature>
<feature type="compositionally biased region" description="Basic and acidic residues" evidence="3">
    <location>
        <begin position="700"/>
        <end position="711"/>
    </location>
</feature>
<feature type="compositionally biased region" description="Polar residues" evidence="3">
    <location>
        <begin position="2808"/>
        <end position="2818"/>
    </location>
</feature>
<evidence type="ECO:0000313" key="7">
    <source>
        <dbReference type="EMBL" id="KAK3912774.1"/>
    </source>
</evidence>
<dbReference type="SMART" id="SM01014">
    <property type="entry name" value="ARID"/>
    <property type="match status" value="1"/>
</dbReference>
<feature type="compositionally biased region" description="Basic and acidic residues" evidence="3">
    <location>
        <begin position="529"/>
        <end position="544"/>
    </location>
</feature>
<dbReference type="SUPFAM" id="SSF51197">
    <property type="entry name" value="Clavaminate synthase-like"/>
    <property type="match status" value="1"/>
</dbReference>
<feature type="region of interest" description="Disordered" evidence="3">
    <location>
        <begin position="3447"/>
        <end position="3469"/>
    </location>
</feature>
<dbReference type="PANTHER" id="PTHR10694">
    <property type="entry name" value="LYSINE-SPECIFIC DEMETHYLASE"/>
    <property type="match status" value="1"/>
</dbReference>
<evidence type="ECO:0000259" key="5">
    <source>
        <dbReference type="PROSITE" id="PS51183"/>
    </source>
</evidence>
<dbReference type="GO" id="GO:0003677">
    <property type="term" value="F:DNA binding"/>
    <property type="evidence" value="ECO:0007669"/>
    <property type="project" value="InterPro"/>
</dbReference>
<dbReference type="FunFam" id="1.10.150.60:FF:000012">
    <property type="entry name" value="Blast:Protein Jumonji"/>
    <property type="match status" value="1"/>
</dbReference>
<feature type="compositionally biased region" description="Low complexity" evidence="3">
    <location>
        <begin position="2498"/>
        <end position="2514"/>
    </location>
</feature>
<feature type="compositionally biased region" description="Basic residues" evidence="3">
    <location>
        <begin position="829"/>
        <end position="838"/>
    </location>
</feature>
<feature type="compositionally biased region" description="Polar residues" evidence="3">
    <location>
        <begin position="391"/>
        <end position="401"/>
    </location>
</feature>
<dbReference type="SMART" id="SM00545">
    <property type="entry name" value="JmjN"/>
    <property type="match status" value="1"/>
</dbReference>
<evidence type="ECO:0000256" key="3">
    <source>
        <dbReference type="SAM" id="MobiDB-lite"/>
    </source>
</evidence>
<feature type="region of interest" description="Disordered" evidence="3">
    <location>
        <begin position="2640"/>
        <end position="2669"/>
    </location>
</feature>
<feature type="compositionally biased region" description="Polar residues" evidence="3">
    <location>
        <begin position="2536"/>
        <end position="2545"/>
    </location>
</feature>
<feature type="domain" description="ARID" evidence="4">
    <location>
        <begin position="3000"/>
        <end position="3092"/>
    </location>
</feature>
<feature type="region of interest" description="Disordered" evidence="3">
    <location>
        <begin position="2472"/>
        <end position="2515"/>
    </location>
</feature>
<name>A0AAE1H1G2_9NEOP</name>
<dbReference type="SMART" id="SM00558">
    <property type="entry name" value="JmjC"/>
    <property type="match status" value="1"/>
</dbReference>
<feature type="compositionally biased region" description="Polar residues" evidence="3">
    <location>
        <begin position="328"/>
        <end position="349"/>
    </location>
</feature>
<organism evidence="7 8">
    <name type="scientific">Frankliniella fusca</name>
    <dbReference type="NCBI Taxonomy" id="407009"/>
    <lineage>
        <taxon>Eukaryota</taxon>
        <taxon>Metazoa</taxon>
        <taxon>Ecdysozoa</taxon>
        <taxon>Arthropoda</taxon>
        <taxon>Hexapoda</taxon>
        <taxon>Insecta</taxon>
        <taxon>Pterygota</taxon>
        <taxon>Neoptera</taxon>
        <taxon>Paraneoptera</taxon>
        <taxon>Thysanoptera</taxon>
        <taxon>Terebrantia</taxon>
        <taxon>Thripoidea</taxon>
        <taxon>Thripidae</taxon>
        <taxon>Frankliniella</taxon>
    </lineage>
</organism>
<evidence type="ECO:0000256" key="2">
    <source>
        <dbReference type="ARBA" id="ARBA00023242"/>
    </source>
</evidence>
<feature type="region of interest" description="Disordered" evidence="3">
    <location>
        <begin position="188"/>
        <end position="260"/>
    </location>
</feature>
<feature type="compositionally biased region" description="Low complexity" evidence="3">
    <location>
        <begin position="3546"/>
        <end position="3563"/>
    </location>
</feature>
<dbReference type="Pfam" id="PF02373">
    <property type="entry name" value="JmjC"/>
    <property type="match status" value="1"/>
</dbReference>
<dbReference type="GO" id="GO:0006338">
    <property type="term" value="P:chromatin remodeling"/>
    <property type="evidence" value="ECO:0007669"/>
    <property type="project" value="TreeGrafter"/>
</dbReference>
<feature type="compositionally biased region" description="Low complexity" evidence="3">
    <location>
        <begin position="996"/>
        <end position="1008"/>
    </location>
</feature>
<feature type="compositionally biased region" description="Low complexity" evidence="3">
    <location>
        <begin position="1853"/>
        <end position="1864"/>
    </location>
</feature>
<feature type="compositionally biased region" description="Basic residues" evidence="3">
    <location>
        <begin position="1072"/>
        <end position="1082"/>
    </location>
</feature>
<dbReference type="Proteomes" id="UP001219518">
    <property type="component" value="Unassembled WGS sequence"/>
</dbReference>
<comment type="caution">
    <text evidence="7">The sequence shown here is derived from an EMBL/GenBank/DDBJ whole genome shotgun (WGS) entry which is preliminary data.</text>
</comment>
<gene>
    <name evidence="7" type="ORF">KUF71_004724</name>
</gene>
<dbReference type="PANTHER" id="PTHR10694:SF113">
    <property type="entry name" value="PROTEIN JUMONJI"/>
    <property type="match status" value="1"/>
</dbReference>
<feature type="compositionally biased region" description="Basic and acidic residues" evidence="3">
    <location>
        <begin position="2487"/>
        <end position="2496"/>
    </location>
</feature>
<feature type="compositionally biased region" description="Polar residues" evidence="3">
    <location>
        <begin position="1830"/>
        <end position="1852"/>
    </location>
</feature>
<feature type="compositionally biased region" description="Polar residues" evidence="3">
    <location>
        <begin position="2843"/>
        <end position="2876"/>
    </location>
</feature>
<feature type="compositionally biased region" description="Polar residues" evidence="3">
    <location>
        <begin position="210"/>
        <end position="227"/>
    </location>
</feature>
<feature type="compositionally biased region" description="Polar residues" evidence="3">
    <location>
        <begin position="555"/>
        <end position="569"/>
    </location>
</feature>
<feature type="region of interest" description="Disordered" evidence="3">
    <location>
        <begin position="2532"/>
        <end position="2598"/>
    </location>
</feature>
<reference evidence="7" key="1">
    <citation type="submission" date="2021-07" db="EMBL/GenBank/DDBJ databases">
        <authorList>
            <person name="Catto M.A."/>
            <person name="Jacobson A."/>
            <person name="Kennedy G."/>
            <person name="Labadie P."/>
            <person name="Hunt B.G."/>
            <person name="Srinivasan R."/>
        </authorList>
    </citation>
    <scope>NUCLEOTIDE SEQUENCE</scope>
    <source>
        <strain evidence="7">PL_HMW_Pooled</strain>
        <tissue evidence="7">Head</tissue>
    </source>
</reference>
<feature type="compositionally biased region" description="Basic and acidic residues" evidence="3">
    <location>
        <begin position="2798"/>
        <end position="2807"/>
    </location>
</feature>
<feature type="compositionally biased region" description="Basic residues" evidence="3">
    <location>
        <begin position="775"/>
        <end position="786"/>
    </location>
</feature>
<feature type="compositionally biased region" description="Acidic residues" evidence="3">
    <location>
        <begin position="3132"/>
        <end position="3150"/>
    </location>
</feature>
<feature type="region of interest" description="Disordered" evidence="3">
    <location>
        <begin position="1150"/>
        <end position="1190"/>
    </location>
</feature>
<dbReference type="Gene3D" id="2.60.120.650">
    <property type="entry name" value="Cupin"/>
    <property type="match status" value="1"/>
</dbReference>
<feature type="compositionally biased region" description="Basic residues" evidence="3">
    <location>
        <begin position="849"/>
        <end position="858"/>
    </location>
</feature>
<evidence type="ECO:0000256" key="1">
    <source>
        <dbReference type="ARBA" id="ARBA00004123"/>
    </source>
</evidence>
<feature type="compositionally biased region" description="Basic and acidic residues" evidence="3">
    <location>
        <begin position="496"/>
        <end position="518"/>
    </location>
</feature>
<feature type="region of interest" description="Disordered" evidence="3">
    <location>
        <begin position="1984"/>
        <end position="2005"/>
    </location>
</feature>
<feature type="region of interest" description="Disordered" evidence="3">
    <location>
        <begin position="1282"/>
        <end position="1303"/>
    </location>
</feature>
<feature type="compositionally biased region" description="Polar residues" evidence="3">
    <location>
        <begin position="1040"/>
        <end position="1050"/>
    </location>
</feature>
<feature type="compositionally biased region" description="Basic residues" evidence="3">
    <location>
        <begin position="3449"/>
        <end position="3460"/>
    </location>
</feature>
<feature type="compositionally biased region" description="Polar residues" evidence="3">
    <location>
        <begin position="879"/>
        <end position="893"/>
    </location>
</feature>
<dbReference type="InterPro" id="IPR004198">
    <property type="entry name" value="Znf_C5HC2"/>
</dbReference>
<feature type="compositionally biased region" description="Basic and acidic residues" evidence="3">
    <location>
        <begin position="658"/>
        <end position="685"/>
    </location>
</feature>
<feature type="region of interest" description="Disordered" evidence="3">
    <location>
        <begin position="1830"/>
        <end position="1864"/>
    </location>
</feature>
<dbReference type="GO" id="GO:0000785">
    <property type="term" value="C:chromatin"/>
    <property type="evidence" value="ECO:0007669"/>
    <property type="project" value="TreeGrafter"/>
</dbReference>
<dbReference type="EMBL" id="JAHWGI010000302">
    <property type="protein sequence ID" value="KAK3912774.1"/>
    <property type="molecule type" value="Genomic_DNA"/>
</dbReference>
<evidence type="ECO:0000313" key="8">
    <source>
        <dbReference type="Proteomes" id="UP001219518"/>
    </source>
</evidence>
<dbReference type="Pfam" id="PF02928">
    <property type="entry name" value="zf-C5HC2"/>
    <property type="match status" value="1"/>
</dbReference>
<feature type="region of interest" description="Disordered" evidence="3">
    <location>
        <begin position="2788"/>
        <end position="2940"/>
    </location>
</feature>
<feature type="region of interest" description="Disordered" evidence="3">
    <location>
        <begin position="451"/>
        <end position="476"/>
    </location>
</feature>
<dbReference type="Gene3D" id="1.10.150.60">
    <property type="entry name" value="ARID DNA-binding domain"/>
    <property type="match status" value="1"/>
</dbReference>
<reference evidence="7" key="2">
    <citation type="journal article" date="2023" name="BMC Genomics">
        <title>Pest status, molecular evolution, and epigenetic factors derived from the genome assembly of Frankliniella fusca, a thysanopteran phytovirus vector.</title>
        <authorList>
            <person name="Catto M.A."/>
            <person name="Labadie P.E."/>
            <person name="Jacobson A.L."/>
            <person name="Kennedy G.G."/>
            <person name="Srinivasan R."/>
            <person name="Hunt B.G."/>
        </authorList>
    </citation>
    <scope>NUCLEOTIDE SEQUENCE</scope>
    <source>
        <strain evidence="7">PL_HMW_Pooled</strain>
    </source>
</reference>
<feature type="region of interest" description="Disordered" evidence="3">
    <location>
        <begin position="2165"/>
        <end position="2192"/>
    </location>
</feature>
<dbReference type="SMART" id="SM00501">
    <property type="entry name" value="BRIGHT"/>
    <property type="match status" value="1"/>
</dbReference>
<keyword evidence="2" id="KW-0539">Nucleus</keyword>
<feature type="domain" description="JmjC" evidence="6">
    <location>
        <begin position="3222"/>
        <end position="3387"/>
    </location>
</feature>
<feature type="compositionally biased region" description="Basic and acidic residues" evidence="3">
    <location>
        <begin position="1051"/>
        <end position="1062"/>
    </location>
</feature>
<feature type="region of interest" description="Disordered" evidence="3">
    <location>
        <begin position="55"/>
        <end position="77"/>
    </location>
</feature>
<dbReference type="GO" id="GO:0005634">
    <property type="term" value="C:nucleus"/>
    <property type="evidence" value="ECO:0007669"/>
    <property type="project" value="UniProtKB-SubCell"/>
</dbReference>
<dbReference type="InterPro" id="IPR001606">
    <property type="entry name" value="ARID_dom"/>
</dbReference>
<dbReference type="SUPFAM" id="SSF46774">
    <property type="entry name" value="ARID-like"/>
    <property type="match status" value="1"/>
</dbReference>
<feature type="region of interest" description="Disordered" evidence="3">
    <location>
        <begin position="3539"/>
        <end position="3563"/>
    </location>
</feature>
<feature type="compositionally biased region" description="Polar residues" evidence="3">
    <location>
        <begin position="2104"/>
        <end position="2121"/>
    </location>
</feature>
<feature type="compositionally biased region" description="Basic and acidic residues" evidence="3">
    <location>
        <begin position="148"/>
        <end position="163"/>
    </location>
</feature>
<comment type="subcellular location">
    <subcellularLocation>
        <location evidence="1">Nucleus</location>
    </subcellularLocation>
</comment>
<feature type="compositionally biased region" description="Low complexity" evidence="3">
    <location>
        <begin position="2891"/>
        <end position="2921"/>
    </location>
</feature>
<feature type="region of interest" description="Disordered" evidence="3">
    <location>
        <begin position="2084"/>
        <end position="2121"/>
    </location>
</feature>
<evidence type="ECO:0000259" key="4">
    <source>
        <dbReference type="PROSITE" id="PS51011"/>
    </source>
</evidence>
<feature type="compositionally biased region" description="Low complexity" evidence="3">
    <location>
        <begin position="1092"/>
        <end position="1109"/>
    </location>
</feature>
<dbReference type="Pfam" id="PF01388">
    <property type="entry name" value="ARID"/>
    <property type="match status" value="1"/>
</dbReference>
<feature type="region of interest" description="Disordered" evidence="3">
    <location>
        <begin position="276"/>
        <end position="361"/>
    </location>
</feature>
<dbReference type="Pfam" id="PF02375">
    <property type="entry name" value="JmjN"/>
    <property type="match status" value="1"/>
</dbReference>
<feature type="compositionally biased region" description="Polar residues" evidence="3">
    <location>
        <begin position="276"/>
        <end position="292"/>
    </location>
</feature>
<dbReference type="InterPro" id="IPR003347">
    <property type="entry name" value="JmjC_dom"/>
</dbReference>
<feature type="compositionally biased region" description="Basic residues" evidence="3">
    <location>
        <begin position="953"/>
        <end position="965"/>
    </location>
</feature>
<feature type="region of interest" description="Disordered" evidence="3">
    <location>
        <begin position="2691"/>
        <end position="2724"/>
    </location>
</feature>
<dbReference type="InterPro" id="IPR003349">
    <property type="entry name" value="JmjN"/>
</dbReference>